<dbReference type="GO" id="GO:0043709">
    <property type="term" value="P:cell adhesion involved in single-species biofilm formation"/>
    <property type="evidence" value="ECO:0007669"/>
    <property type="project" value="TreeGrafter"/>
</dbReference>
<feature type="transmembrane region" description="Helical" evidence="1">
    <location>
        <begin position="58"/>
        <end position="79"/>
    </location>
</feature>
<dbReference type="GO" id="GO:1902201">
    <property type="term" value="P:negative regulation of bacterial-type flagellum-dependent cell motility"/>
    <property type="evidence" value="ECO:0007669"/>
    <property type="project" value="TreeGrafter"/>
</dbReference>
<evidence type="ECO:0000256" key="1">
    <source>
        <dbReference type="SAM" id="Phobius"/>
    </source>
</evidence>
<feature type="transmembrane region" description="Helical" evidence="1">
    <location>
        <begin position="169"/>
        <end position="189"/>
    </location>
</feature>
<dbReference type="InterPro" id="IPR050469">
    <property type="entry name" value="Diguanylate_Cyclase"/>
</dbReference>
<feature type="transmembrane region" description="Helical" evidence="1">
    <location>
        <begin position="142"/>
        <end position="162"/>
    </location>
</feature>
<evidence type="ECO:0000259" key="2">
    <source>
        <dbReference type="PROSITE" id="PS50887"/>
    </source>
</evidence>
<dbReference type="GO" id="GO:0005886">
    <property type="term" value="C:plasma membrane"/>
    <property type="evidence" value="ECO:0007669"/>
    <property type="project" value="TreeGrafter"/>
</dbReference>
<comment type="caution">
    <text evidence="3">The sequence shown here is derived from an EMBL/GenBank/DDBJ whole genome shotgun (WGS) entry which is preliminary data.</text>
</comment>
<protein>
    <submittedName>
        <fullName evidence="3">Diguanylate cyclase (GGDEF)-like protein</fullName>
    </submittedName>
</protein>
<keyword evidence="1" id="KW-1133">Transmembrane helix</keyword>
<name>A0A652YR51_NOCGL</name>
<dbReference type="PANTHER" id="PTHR45138:SF9">
    <property type="entry name" value="DIGUANYLATE CYCLASE DGCM-RELATED"/>
    <property type="match status" value="1"/>
</dbReference>
<gene>
    <name evidence="3" type="ORF">FNL38_103389</name>
</gene>
<dbReference type="PANTHER" id="PTHR45138">
    <property type="entry name" value="REGULATORY COMPONENTS OF SENSORY TRANSDUCTION SYSTEM"/>
    <property type="match status" value="1"/>
</dbReference>
<dbReference type="InterPro" id="IPR043128">
    <property type="entry name" value="Rev_trsase/Diguanyl_cyclase"/>
</dbReference>
<dbReference type="InterPro" id="IPR029787">
    <property type="entry name" value="Nucleotide_cyclase"/>
</dbReference>
<dbReference type="EMBL" id="VNIQ01000003">
    <property type="protein sequence ID" value="TYQ05038.1"/>
    <property type="molecule type" value="Genomic_DNA"/>
</dbReference>
<dbReference type="SUPFAM" id="SSF55073">
    <property type="entry name" value="Nucleotide cyclase"/>
    <property type="match status" value="1"/>
</dbReference>
<keyword evidence="1" id="KW-0472">Membrane</keyword>
<feature type="transmembrane region" description="Helical" evidence="1">
    <location>
        <begin position="118"/>
        <end position="136"/>
    </location>
</feature>
<feature type="transmembrane region" description="Helical" evidence="1">
    <location>
        <begin position="91"/>
        <end position="109"/>
    </location>
</feature>
<dbReference type="CDD" id="cd01949">
    <property type="entry name" value="GGDEF"/>
    <property type="match status" value="1"/>
</dbReference>
<accession>A0A652YR51</accession>
<dbReference type="Gene3D" id="3.30.70.270">
    <property type="match status" value="1"/>
</dbReference>
<reference evidence="3" key="1">
    <citation type="submission" date="2019-07" db="EMBL/GenBank/DDBJ databases">
        <title>Genomic Encyclopedia of Type Strains, Phase IV (KMG-IV): sequencing the most valuable type-strain genomes for metagenomic binning, comparative biology and taxonomic classification.</title>
        <authorList>
            <person name="Goeker M."/>
        </authorList>
    </citation>
    <scope>NUCLEOTIDE SEQUENCE</scope>
    <source>
        <strain evidence="3">DSM 44596</strain>
    </source>
</reference>
<organism evidence="3">
    <name type="scientific">Nocardia globerula</name>
    <dbReference type="NCBI Taxonomy" id="1818"/>
    <lineage>
        <taxon>Bacteria</taxon>
        <taxon>Bacillati</taxon>
        <taxon>Actinomycetota</taxon>
        <taxon>Actinomycetes</taxon>
        <taxon>Mycobacteriales</taxon>
        <taxon>Nocardiaceae</taxon>
        <taxon>Nocardia</taxon>
    </lineage>
</organism>
<feature type="transmembrane region" description="Helical" evidence="1">
    <location>
        <begin position="195"/>
        <end position="216"/>
    </location>
</feature>
<dbReference type="NCBIfam" id="TIGR00254">
    <property type="entry name" value="GGDEF"/>
    <property type="match status" value="1"/>
</dbReference>
<dbReference type="AlphaFoldDB" id="A0A652YR51"/>
<evidence type="ECO:0000313" key="3">
    <source>
        <dbReference type="EMBL" id="TYQ05038.1"/>
    </source>
</evidence>
<sequence length="390" mass="41988">MIVSFSSLEFNAKIGVMRTPVHLPTGGNSWNLLNEWYHEEHDYEWMKRQRSSRAIQPLCRALLGIMSMIFGLTALVKLVGPDAPPTTLGKYLGAIVVVSCFVIAGLWFTRPFPGRRGLIAFAIFADIGLAGAVLMVTDRDSATFGCIAFAVSGTYATLFVSAKWLLGHVAWATGVSIIVFVLAFGAGTVDHGTLLARALVLFAAVTLLPIFSHLTWRMMYRDARESDHDPLTGLFNRRGLDAAVTVLFDQARDDAWCLAFIVVDIDKFKLVNDVHGHPAGDRVIQRTANRLSAHLGQRAVVGRVGGEEYLAVIAGPPEMIITLTEGIVPALSDYPDPIHTTVSVGVAIMPTESKAWTGGSSAISVASNVADSMMYQAKAAGGNGVRTTSI</sequence>
<dbReference type="GO" id="GO:0052621">
    <property type="term" value="F:diguanylate cyclase activity"/>
    <property type="evidence" value="ECO:0007669"/>
    <property type="project" value="TreeGrafter"/>
</dbReference>
<dbReference type="Pfam" id="PF00990">
    <property type="entry name" value="GGDEF"/>
    <property type="match status" value="1"/>
</dbReference>
<dbReference type="InterPro" id="IPR000160">
    <property type="entry name" value="GGDEF_dom"/>
</dbReference>
<feature type="domain" description="GGDEF" evidence="2">
    <location>
        <begin position="256"/>
        <end position="390"/>
    </location>
</feature>
<proteinExistence type="predicted"/>
<dbReference type="PROSITE" id="PS50887">
    <property type="entry name" value="GGDEF"/>
    <property type="match status" value="1"/>
</dbReference>
<dbReference type="SMART" id="SM00267">
    <property type="entry name" value="GGDEF"/>
    <property type="match status" value="1"/>
</dbReference>
<keyword evidence="1" id="KW-0812">Transmembrane</keyword>